<comment type="catalytic activity">
    <reaction evidence="9">
        <text>L-seryl-[protein] + ATP = O-phospho-L-seryl-[protein] + ADP + H(+)</text>
        <dbReference type="Rhea" id="RHEA:17989"/>
        <dbReference type="Rhea" id="RHEA-COMP:9863"/>
        <dbReference type="Rhea" id="RHEA-COMP:11604"/>
        <dbReference type="ChEBI" id="CHEBI:15378"/>
        <dbReference type="ChEBI" id="CHEBI:29999"/>
        <dbReference type="ChEBI" id="CHEBI:30616"/>
        <dbReference type="ChEBI" id="CHEBI:83421"/>
        <dbReference type="ChEBI" id="CHEBI:456216"/>
        <dbReference type="EC" id="2.7.11.1"/>
    </reaction>
</comment>
<keyword evidence="5 10" id="KW-0547">Nucleotide-binding</keyword>
<dbReference type="PANTHER" id="PTHR24057:SF36">
    <property type="entry name" value="SHAGGY-RELATED PROTEIN KINASE EPSILON"/>
    <property type="match status" value="1"/>
</dbReference>
<dbReference type="PROSITE" id="PS50011">
    <property type="entry name" value="PROTEIN_KINASE_DOM"/>
    <property type="match status" value="2"/>
</dbReference>
<evidence type="ECO:0000259" key="11">
    <source>
        <dbReference type="PROSITE" id="PS50011"/>
    </source>
</evidence>
<evidence type="ECO:0000313" key="13">
    <source>
        <dbReference type="Proteomes" id="UP000215914"/>
    </source>
</evidence>
<feature type="domain" description="Protein kinase" evidence="11">
    <location>
        <begin position="222"/>
        <end position="507"/>
    </location>
</feature>
<evidence type="ECO:0000256" key="6">
    <source>
        <dbReference type="ARBA" id="ARBA00022777"/>
    </source>
</evidence>
<dbReference type="GO" id="GO:0005737">
    <property type="term" value="C:cytoplasm"/>
    <property type="evidence" value="ECO:0000318"/>
    <property type="project" value="GO_Central"/>
</dbReference>
<keyword evidence="3" id="KW-0723">Serine/threonine-protein kinase</keyword>
<dbReference type="GO" id="GO:0005634">
    <property type="term" value="C:nucleus"/>
    <property type="evidence" value="ECO:0000318"/>
    <property type="project" value="GO_Central"/>
</dbReference>
<feature type="binding site" evidence="10">
    <location>
        <position position="252"/>
    </location>
    <ligand>
        <name>ATP</name>
        <dbReference type="ChEBI" id="CHEBI:30616"/>
    </ligand>
</feature>
<dbReference type="Gramene" id="mRNA:HanXRQr2_Chr17g0805331">
    <property type="protein sequence ID" value="mRNA:HanXRQr2_Chr17g0805331"/>
    <property type="gene ID" value="HanXRQr2_Chr17g0805331"/>
</dbReference>
<dbReference type="InterPro" id="IPR050591">
    <property type="entry name" value="GSK-3"/>
</dbReference>
<dbReference type="InterPro" id="IPR008271">
    <property type="entry name" value="Ser/Thr_kinase_AS"/>
</dbReference>
<dbReference type="CDD" id="cd14137">
    <property type="entry name" value="STKc_GSK3"/>
    <property type="match status" value="1"/>
</dbReference>
<keyword evidence="7 10" id="KW-0067">ATP-binding</keyword>
<comment type="catalytic activity">
    <reaction evidence="8">
        <text>L-threonyl-[protein] + ATP = O-phospho-L-threonyl-[protein] + ADP + H(+)</text>
        <dbReference type="Rhea" id="RHEA:46608"/>
        <dbReference type="Rhea" id="RHEA-COMP:11060"/>
        <dbReference type="Rhea" id="RHEA-COMP:11605"/>
        <dbReference type="ChEBI" id="CHEBI:15378"/>
        <dbReference type="ChEBI" id="CHEBI:30013"/>
        <dbReference type="ChEBI" id="CHEBI:30616"/>
        <dbReference type="ChEBI" id="CHEBI:61977"/>
        <dbReference type="ChEBI" id="CHEBI:456216"/>
        <dbReference type="EC" id="2.7.11.1"/>
    </reaction>
</comment>
<evidence type="ECO:0000256" key="7">
    <source>
        <dbReference type="ARBA" id="ARBA00022840"/>
    </source>
</evidence>
<dbReference type="Gene3D" id="1.10.510.10">
    <property type="entry name" value="Transferase(Phosphotransferase) domain 1"/>
    <property type="match status" value="2"/>
</dbReference>
<comment type="caution">
    <text evidence="12">The sequence shown here is derived from an EMBL/GenBank/DDBJ whole genome shotgun (WGS) entry which is preliminary data.</text>
</comment>
<dbReference type="GO" id="GO:0007165">
    <property type="term" value="P:signal transduction"/>
    <property type="evidence" value="ECO:0000318"/>
    <property type="project" value="GO_Central"/>
</dbReference>
<evidence type="ECO:0000256" key="10">
    <source>
        <dbReference type="PROSITE-ProRule" id="PRU10141"/>
    </source>
</evidence>
<dbReference type="Gene3D" id="3.30.200.20">
    <property type="entry name" value="Phosphorylase Kinase, domain 1"/>
    <property type="match status" value="2"/>
</dbReference>
<dbReference type="InterPro" id="IPR017441">
    <property type="entry name" value="Protein_kinase_ATP_BS"/>
</dbReference>
<evidence type="ECO:0000256" key="5">
    <source>
        <dbReference type="ARBA" id="ARBA00022741"/>
    </source>
</evidence>
<dbReference type="PROSITE" id="PS00107">
    <property type="entry name" value="PROTEIN_KINASE_ATP"/>
    <property type="match status" value="1"/>
</dbReference>
<reference evidence="12" key="1">
    <citation type="journal article" date="2017" name="Nature">
        <title>The sunflower genome provides insights into oil metabolism, flowering and Asterid evolution.</title>
        <authorList>
            <person name="Badouin H."/>
            <person name="Gouzy J."/>
            <person name="Grassa C.J."/>
            <person name="Murat F."/>
            <person name="Staton S.E."/>
            <person name="Cottret L."/>
            <person name="Lelandais-Briere C."/>
            <person name="Owens G.L."/>
            <person name="Carrere S."/>
            <person name="Mayjonade B."/>
            <person name="Legrand L."/>
            <person name="Gill N."/>
            <person name="Kane N.C."/>
            <person name="Bowers J.E."/>
            <person name="Hubner S."/>
            <person name="Bellec A."/>
            <person name="Berard A."/>
            <person name="Berges H."/>
            <person name="Blanchet N."/>
            <person name="Boniface M.C."/>
            <person name="Brunel D."/>
            <person name="Catrice O."/>
            <person name="Chaidir N."/>
            <person name="Claudel C."/>
            <person name="Donnadieu C."/>
            <person name="Faraut T."/>
            <person name="Fievet G."/>
            <person name="Helmstetter N."/>
            <person name="King M."/>
            <person name="Knapp S.J."/>
            <person name="Lai Z."/>
            <person name="Le Paslier M.C."/>
            <person name="Lippi Y."/>
            <person name="Lorenzon L."/>
            <person name="Mandel J.R."/>
            <person name="Marage G."/>
            <person name="Marchand G."/>
            <person name="Marquand E."/>
            <person name="Bret-Mestries E."/>
            <person name="Morien E."/>
            <person name="Nambeesan S."/>
            <person name="Nguyen T."/>
            <person name="Pegot-Espagnet P."/>
            <person name="Pouilly N."/>
            <person name="Raftis F."/>
            <person name="Sallet E."/>
            <person name="Schiex T."/>
            <person name="Thomas J."/>
            <person name="Vandecasteele C."/>
            <person name="Vares D."/>
            <person name="Vear F."/>
            <person name="Vautrin S."/>
            <person name="Crespi M."/>
            <person name="Mangin B."/>
            <person name="Burke J.M."/>
            <person name="Salse J."/>
            <person name="Munos S."/>
            <person name="Vincourt P."/>
            <person name="Rieseberg L.H."/>
            <person name="Langlade N.B."/>
        </authorList>
    </citation>
    <scope>NUCLEOTIDE SEQUENCE</scope>
    <source>
        <tissue evidence="12">Leaves</tissue>
    </source>
</reference>
<keyword evidence="4 12" id="KW-0808">Transferase</keyword>
<keyword evidence="13" id="KW-1185">Reference proteome</keyword>
<name>A0A9K3GU91_HELAN</name>
<dbReference type="Pfam" id="PF00069">
    <property type="entry name" value="Pkinase"/>
    <property type="match status" value="2"/>
</dbReference>
<dbReference type="SMART" id="SM00220">
    <property type="entry name" value="S_TKc"/>
    <property type="match status" value="2"/>
</dbReference>
<evidence type="ECO:0000256" key="2">
    <source>
        <dbReference type="ARBA" id="ARBA00012513"/>
    </source>
</evidence>
<evidence type="ECO:0000256" key="3">
    <source>
        <dbReference type="ARBA" id="ARBA00022527"/>
    </source>
</evidence>
<dbReference type="GO" id="GO:0004674">
    <property type="term" value="F:protein serine/threonine kinase activity"/>
    <property type="evidence" value="ECO:0000318"/>
    <property type="project" value="GO_Central"/>
</dbReference>
<dbReference type="EC" id="2.7.11.1" evidence="2"/>
<proteinExistence type="inferred from homology"/>
<dbReference type="AlphaFoldDB" id="A0A9K3GU91"/>
<dbReference type="PANTHER" id="PTHR24057">
    <property type="entry name" value="GLYCOGEN SYNTHASE KINASE-3 ALPHA"/>
    <property type="match status" value="1"/>
</dbReference>
<dbReference type="InterPro" id="IPR039192">
    <property type="entry name" value="STKc_GSK3"/>
</dbReference>
<dbReference type="GO" id="GO:0030154">
    <property type="term" value="P:cell differentiation"/>
    <property type="evidence" value="ECO:0000318"/>
    <property type="project" value="GO_Central"/>
</dbReference>
<dbReference type="SUPFAM" id="SSF56112">
    <property type="entry name" value="Protein kinase-like (PK-like)"/>
    <property type="match status" value="2"/>
</dbReference>
<dbReference type="EMBL" id="MNCJ02000332">
    <property type="protein sequence ID" value="KAF5755665.1"/>
    <property type="molecule type" value="Genomic_DNA"/>
</dbReference>
<evidence type="ECO:0000313" key="12">
    <source>
        <dbReference type="EMBL" id="KAF5755665.1"/>
    </source>
</evidence>
<dbReference type="InterPro" id="IPR000719">
    <property type="entry name" value="Prot_kinase_dom"/>
</dbReference>
<dbReference type="PROSITE" id="PS00108">
    <property type="entry name" value="PROTEIN_KINASE_ST"/>
    <property type="match status" value="1"/>
</dbReference>
<evidence type="ECO:0000256" key="1">
    <source>
        <dbReference type="ARBA" id="ARBA00005527"/>
    </source>
</evidence>
<dbReference type="GO" id="GO:0005524">
    <property type="term" value="F:ATP binding"/>
    <property type="evidence" value="ECO:0007669"/>
    <property type="project" value="UniProtKB-UniRule"/>
</dbReference>
<protein>
    <recommendedName>
        <fullName evidence="2">non-specific serine/threonine protein kinase</fullName>
        <ecNumber evidence="2">2.7.11.1</ecNumber>
    </recommendedName>
</protein>
<sequence>MSHMAERVTGQFQAKCLETREAVATRKVLKDKRYKNRELQTMRFLDHPNVVSLKHCFFSTTDDKDELYLNLVLEYVPETTYRVARQYPKANQRMTMISIKLQTYQIFKALAYIQAIGVCHRDIKPENILVNPHSHLLKLCDFETSKVLVKGETIISYICSRYHPAPELIFGATEYPIATDMSFVEDGVLAELLLGQILHKRMLPEAVNPVPRLLQCTAKMRYEAGRVIGQGSFGTVFEAKCAETGETVAIKKVLLDEEDDIRELQILQLLDHPNVVSLKDFFFSKTDKDEHLNLVLEYVPETLHHVARSYRNANQRMPMIYVKLYTYQILRALAYIHAIGVCHRDIKPKNILVNPDTHQLKLCDFGIAKVLVKGEPSTFYIGTRQYRAPELLFGATEYTTAIDIWSVGCVLAELLREQRLFPAPKDTVQHVLEVLNVLGRPTDEEVVCMNPKFKQFEHIPPIKGQPLYKIFHKWRPPKEAIDLVSRLLRYSPNLRGTALEACIHPFFDDLRDPNTRLPDGRPLPPLFNFKAHELKGASAKLVARLIPEHMLGSSGVT</sequence>
<keyword evidence="6" id="KW-0418">Kinase</keyword>
<dbReference type="InterPro" id="IPR011009">
    <property type="entry name" value="Kinase-like_dom_sf"/>
</dbReference>
<evidence type="ECO:0000256" key="4">
    <source>
        <dbReference type="ARBA" id="ARBA00022679"/>
    </source>
</evidence>
<evidence type="ECO:0000256" key="8">
    <source>
        <dbReference type="ARBA" id="ARBA00047899"/>
    </source>
</evidence>
<organism evidence="12 13">
    <name type="scientific">Helianthus annuus</name>
    <name type="common">Common sunflower</name>
    <dbReference type="NCBI Taxonomy" id="4232"/>
    <lineage>
        <taxon>Eukaryota</taxon>
        <taxon>Viridiplantae</taxon>
        <taxon>Streptophyta</taxon>
        <taxon>Embryophyta</taxon>
        <taxon>Tracheophyta</taxon>
        <taxon>Spermatophyta</taxon>
        <taxon>Magnoliopsida</taxon>
        <taxon>eudicotyledons</taxon>
        <taxon>Gunneridae</taxon>
        <taxon>Pentapetalae</taxon>
        <taxon>asterids</taxon>
        <taxon>campanulids</taxon>
        <taxon>Asterales</taxon>
        <taxon>Asteraceae</taxon>
        <taxon>Asteroideae</taxon>
        <taxon>Heliantheae alliance</taxon>
        <taxon>Heliantheae</taxon>
        <taxon>Helianthus</taxon>
    </lineage>
</organism>
<comment type="similarity">
    <text evidence="1">Belongs to the protein kinase superfamily. CMGC Ser/Thr protein kinase family. GSK-3 subfamily.</text>
</comment>
<evidence type="ECO:0000256" key="9">
    <source>
        <dbReference type="ARBA" id="ARBA00048679"/>
    </source>
</evidence>
<feature type="domain" description="Protein kinase" evidence="11">
    <location>
        <begin position="1"/>
        <end position="233"/>
    </location>
</feature>
<dbReference type="OrthoDB" id="272141at2759"/>
<accession>A0A9K3GU91</accession>
<dbReference type="Proteomes" id="UP000215914">
    <property type="component" value="Unassembled WGS sequence"/>
</dbReference>
<reference evidence="12" key="2">
    <citation type="submission" date="2020-06" db="EMBL/GenBank/DDBJ databases">
        <title>Helianthus annuus Genome sequencing and assembly Release 2.</title>
        <authorList>
            <person name="Gouzy J."/>
            <person name="Langlade N."/>
            <person name="Munos S."/>
        </authorList>
    </citation>
    <scope>NUCLEOTIDE SEQUENCE</scope>
    <source>
        <tissue evidence="12">Leaves</tissue>
    </source>
</reference>
<gene>
    <name evidence="12" type="ORF">HanXRQr2_Chr17g0805331</name>
</gene>
<dbReference type="FunFam" id="1.10.510.10:FF:000082">
    <property type="entry name" value="Shaggy-related protein kinase kappa"/>
    <property type="match status" value="1"/>
</dbReference>